<gene>
    <name evidence="2" type="ORF">MCSF7_01231</name>
</gene>
<dbReference type="STRING" id="1037410.MCSF7_01231"/>
<comment type="caution">
    <text evidence="2">The sequence shown here is derived from an EMBL/GenBank/DDBJ whole genome shotgun (WGS) entry which is preliminary data.</text>
</comment>
<organism evidence="2 3">
    <name type="scientific">Mycoplasmopsis columbina SF7</name>
    <dbReference type="NCBI Taxonomy" id="1037410"/>
    <lineage>
        <taxon>Bacteria</taxon>
        <taxon>Bacillati</taxon>
        <taxon>Mycoplasmatota</taxon>
        <taxon>Mycoplasmoidales</taxon>
        <taxon>Metamycoplasmataceae</taxon>
        <taxon>Mycoplasmopsis</taxon>
    </lineage>
</organism>
<dbReference type="RefSeq" id="WP_006608653.1">
    <property type="nucleotide sequence ID" value="NZ_AFXA01000011.1"/>
</dbReference>
<dbReference type="EMBL" id="AFXA01000011">
    <property type="protein sequence ID" value="EGV00040.1"/>
    <property type="molecule type" value="Genomic_DNA"/>
</dbReference>
<keyword evidence="1" id="KW-0812">Transmembrane</keyword>
<dbReference type="AlphaFoldDB" id="F9UK35"/>
<evidence type="ECO:0000313" key="3">
    <source>
        <dbReference type="Proteomes" id="UP000004978"/>
    </source>
</evidence>
<keyword evidence="3" id="KW-1185">Reference proteome</keyword>
<name>F9UK35_9BACT</name>
<dbReference type="InterPro" id="IPR025325">
    <property type="entry name" value="DUF4231"/>
</dbReference>
<keyword evidence="1" id="KW-0472">Membrane</keyword>
<evidence type="ECO:0000313" key="2">
    <source>
        <dbReference type="EMBL" id="EGV00040.1"/>
    </source>
</evidence>
<dbReference type="eggNOG" id="ENOG5032EQV">
    <property type="taxonomic scope" value="Bacteria"/>
</dbReference>
<accession>F9UK35</accession>
<feature type="transmembrane region" description="Helical" evidence="1">
    <location>
        <begin position="72"/>
        <end position="95"/>
    </location>
</feature>
<proteinExistence type="predicted"/>
<protein>
    <recommendedName>
        <fullName evidence="4">DUF4231 domain-containing protein</fullName>
    </recommendedName>
</protein>
<dbReference type="Proteomes" id="UP000004978">
    <property type="component" value="Unassembled WGS sequence"/>
</dbReference>
<keyword evidence="1" id="KW-1133">Transmembrane helix</keyword>
<dbReference type="Pfam" id="PF14015">
    <property type="entry name" value="DUF4231"/>
    <property type="match status" value="1"/>
</dbReference>
<feature type="transmembrane region" description="Helical" evidence="1">
    <location>
        <begin position="21"/>
        <end position="52"/>
    </location>
</feature>
<evidence type="ECO:0008006" key="4">
    <source>
        <dbReference type="Google" id="ProtNLM"/>
    </source>
</evidence>
<evidence type="ECO:0000256" key="1">
    <source>
        <dbReference type="SAM" id="Phobius"/>
    </source>
</evidence>
<reference evidence="2 3" key="1">
    <citation type="journal article" date="2013" name="Genome Announc.">
        <title>Genome Sequence of Mycoplasma columbinum Strain SF7.</title>
        <authorList>
            <person name="Guo Z."/>
            <person name="Xu X."/>
            <person name="Zheng Q."/>
            <person name="Li T."/>
            <person name="Kuang S."/>
            <person name="Zhang Z."/>
            <person name="Chen Y."/>
            <person name="Lu X."/>
            <person name="Zhou R."/>
            <person name="Bi D."/>
            <person name="Jin H."/>
        </authorList>
    </citation>
    <scope>NUCLEOTIDE SEQUENCE [LARGE SCALE GENOMIC DNA]</scope>
    <source>
        <strain evidence="2 3">SF7</strain>
    </source>
</reference>
<sequence>MKLKSIEEFYEQSVKKIKNQIIIYGILYYTFNVIILLLTLFTGVIATIFLAGNSTQLDPNPYKTWLNESTNYIITITVVNSLTALITGILSFFVVNTKYQEKIAQLNKLKFEKIVFLNRQGHYKDLDKNIQLHIFYKRILLFLNVDRFRQEHLIELQMNSLKGE</sequence>